<sequence>METTFITIHDLTHDARILYCSDSIVDILGHTPDEVVNRSCWEFFHPDEIPLARQLHSRGVKLDKAAVLAYCRIKNRQGQWIGCECCFSVVYDVMVCCTSVYRRGASSQKRAVEAPMVRRLFSSSPKDPRYHMLSHLSSKFTLGPAEQTHEPRAALFLNRFTRTLTVMYATNGIEQIIGIAGEAMKGRSFYYCIQENCLEDAVRCLETAKGNDSIAYLRFFFRDPRQDD</sequence>
<dbReference type="GO" id="GO:0000981">
    <property type="term" value="F:DNA-binding transcription factor activity, RNA polymerase II-specific"/>
    <property type="evidence" value="ECO:0007669"/>
    <property type="project" value="TreeGrafter"/>
</dbReference>
<keyword evidence="8" id="KW-1185">Reference proteome</keyword>
<name>A0A8E2JQT1_9PEZI</name>
<dbReference type="GO" id="GO:0005634">
    <property type="term" value="C:nucleus"/>
    <property type="evidence" value="ECO:0007669"/>
    <property type="project" value="UniProtKB-SubCell"/>
</dbReference>
<dbReference type="SMART" id="SM00091">
    <property type="entry name" value="PAS"/>
    <property type="match status" value="1"/>
</dbReference>
<dbReference type="NCBIfam" id="TIGR00229">
    <property type="entry name" value="sensory_box"/>
    <property type="match status" value="1"/>
</dbReference>
<dbReference type="PANTHER" id="PTHR23043">
    <property type="entry name" value="HYPOXIA-INDUCIBLE FACTOR 1 ALPHA"/>
    <property type="match status" value="1"/>
</dbReference>
<feature type="non-terminal residue" evidence="7">
    <location>
        <position position="228"/>
    </location>
</feature>
<dbReference type="AlphaFoldDB" id="A0A8E2JQT1"/>
<evidence type="ECO:0000256" key="3">
    <source>
        <dbReference type="ARBA" id="ARBA00023125"/>
    </source>
</evidence>
<dbReference type="PROSITE" id="PS50112">
    <property type="entry name" value="PAS"/>
    <property type="match status" value="1"/>
</dbReference>
<dbReference type="InterPro" id="IPR035965">
    <property type="entry name" value="PAS-like_dom_sf"/>
</dbReference>
<keyword evidence="5" id="KW-0539">Nucleus</keyword>
<accession>A0A8E2JQT1</accession>
<dbReference type="InterPro" id="IPR000014">
    <property type="entry name" value="PAS"/>
</dbReference>
<dbReference type="Proteomes" id="UP000250140">
    <property type="component" value="Unassembled WGS sequence"/>
</dbReference>
<evidence type="ECO:0000313" key="8">
    <source>
        <dbReference type="Proteomes" id="UP000250140"/>
    </source>
</evidence>
<dbReference type="GO" id="GO:0000977">
    <property type="term" value="F:RNA polymerase II transcription regulatory region sequence-specific DNA binding"/>
    <property type="evidence" value="ECO:0007669"/>
    <property type="project" value="TreeGrafter"/>
</dbReference>
<comment type="subcellular location">
    <subcellularLocation>
        <location evidence="1">Nucleus</location>
    </subcellularLocation>
</comment>
<dbReference type="PANTHER" id="PTHR23043:SF17">
    <property type="entry name" value="PROTEIN SIMILAR"/>
    <property type="match status" value="1"/>
</dbReference>
<dbReference type="Pfam" id="PF08447">
    <property type="entry name" value="PAS_3"/>
    <property type="match status" value="1"/>
</dbReference>
<reference evidence="7 8" key="1">
    <citation type="journal article" date="2016" name="Nat. Commun.">
        <title>Ectomycorrhizal ecology is imprinted in the genome of the dominant symbiotic fungus Cenococcum geophilum.</title>
        <authorList>
            <consortium name="DOE Joint Genome Institute"/>
            <person name="Peter M."/>
            <person name="Kohler A."/>
            <person name="Ohm R.A."/>
            <person name="Kuo A."/>
            <person name="Krutzmann J."/>
            <person name="Morin E."/>
            <person name="Arend M."/>
            <person name="Barry K.W."/>
            <person name="Binder M."/>
            <person name="Choi C."/>
            <person name="Clum A."/>
            <person name="Copeland A."/>
            <person name="Grisel N."/>
            <person name="Haridas S."/>
            <person name="Kipfer T."/>
            <person name="LaButti K."/>
            <person name="Lindquist E."/>
            <person name="Lipzen A."/>
            <person name="Maire R."/>
            <person name="Meier B."/>
            <person name="Mihaltcheva S."/>
            <person name="Molinier V."/>
            <person name="Murat C."/>
            <person name="Poggeler S."/>
            <person name="Quandt C.A."/>
            <person name="Sperisen C."/>
            <person name="Tritt A."/>
            <person name="Tisserant E."/>
            <person name="Crous P.W."/>
            <person name="Henrissat B."/>
            <person name="Nehls U."/>
            <person name="Egli S."/>
            <person name="Spatafora J.W."/>
            <person name="Grigoriev I.V."/>
            <person name="Martin F.M."/>
        </authorList>
    </citation>
    <scope>NUCLEOTIDE SEQUENCE [LARGE SCALE GENOMIC DNA]</scope>
    <source>
        <strain evidence="7 8">CBS 207.34</strain>
    </source>
</reference>
<dbReference type="SUPFAM" id="SSF55785">
    <property type="entry name" value="PYP-like sensor domain (PAS domain)"/>
    <property type="match status" value="1"/>
</dbReference>
<dbReference type="InterPro" id="IPR013655">
    <property type="entry name" value="PAS_fold_3"/>
</dbReference>
<evidence type="ECO:0000313" key="7">
    <source>
        <dbReference type="EMBL" id="OCL06179.1"/>
    </source>
</evidence>
<organism evidence="7 8">
    <name type="scientific">Glonium stellatum</name>
    <dbReference type="NCBI Taxonomy" id="574774"/>
    <lineage>
        <taxon>Eukaryota</taxon>
        <taxon>Fungi</taxon>
        <taxon>Dikarya</taxon>
        <taxon>Ascomycota</taxon>
        <taxon>Pezizomycotina</taxon>
        <taxon>Dothideomycetes</taxon>
        <taxon>Pleosporomycetidae</taxon>
        <taxon>Gloniales</taxon>
        <taxon>Gloniaceae</taxon>
        <taxon>Glonium</taxon>
    </lineage>
</organism>
<dbReference type="OrthoDB" id="411251at2759"/>
<dbReference type="CDD" id="cd00130">
    <property type="entry name" value="PAS"/>
    <property type="match status" value="1"/>
</dbReference>
<feature type="domain" description="PAS" evidence="6">
    <location>
        <begin position="1"/>
        <end position="63"/>
    </location>
</feature>
<keyword evidence="2" id="KW-0805">Transcription regulation</keyword>
<keyword evidence="4" id="KW-0804">Transcription</keyword>
<proteinExistence type="predicted"/>
<evidence type="ECO:0000256" key="4">
    <source>
        <dbReference type="ARBA" id="ARBA00023163"/>
    </source>
</evidence>
<dbReference type="EMBL" id="KV750118">
    <property type="protein sequence ID" value="OCL06179.1"/>
    <property type="molecule type" value="Genomic_DNA"/>
</dbReference>
<keyword evidence="3" id="KW-0238">DNA-binding</keyword>
<evidence type="ECO:0000256" key="1">
    <source>
        <dbReference type="ARBA" id="ARBA00004123"/>
    </source>
</evidence>
<evidence type="ECO:0000256" key="2">
    <source>
        <dbReference type="ARBA" id="ARBA00023015"/>
    </source>
</evidence>
<protein>
    <recommendedName>
        <fullName evidence="6">PAS domain-containing protein</fullName>
    </recommendedName>
</protein>
<evidence type="ECO:0000256" key="5">
    <source>
        <dbReference type="ARBA" id="ARBA00023242"/>
    </source>
</evidence>
<evidence type="ECO:0000259" key="6">
    <source>
        <dbReference type="PROSITE" id="PS50112"/>
    </source>
</evidence>
<gene>
    <name evidence="7" type="ORF">AOQ84DRAFT_248342</name>
</gene>
<dbReference type="Gene3D" id="3.30.450.20">
    <property type="entry name" value="PAS domain"/>
    <property type="match status" value="1"/>
</dbReference>